<dbReference type="GO" id="GO:0006796">
    <property type="term" value="P:phosphate-containing compound metabolic process"/>
    <property type="evidence" value="ECO:0007669"/>
    <property type="project" value="InterPro"/>
</dbReference>
<evidence type="ECO:0000256" key="5">
    <source>
        <dbReference type="ARBA" id="ARBA00022842"/>
    </source>
</evidence>
<evidence type="ECO:0000256" key="2">
    <source>
        <dbReference type="ARBA" id="ARBA00012146"/>
    </source>
</evidence>
<gene>
    <name evidence="6" type="ORF">DEQ80_02995</name>
</gene>
<comment type="cofactor">
    <cofactor evidence="1">
        <name>Mg(2+)</name>
        <dbReference type="ChEBI" id="CHEBI:18420"/>
    </cofactor>
</comment>
<evidence type="ECO:0000313" key="6">
    <source>
        <dbReference type="EMBL" id="HCE16804.1"/>
    </source>
</evidence>
<dbReference type="InterPro" id="IPR008162">
    <property type="entry name" value="Pyrophosphatase"/>
</dbReference>
<keyword evidence="4" id="KW-0378">Hydrolase</keyword>
<keyword evidence="3" id="KW-0479">Metal-binding</keyword>
<dbReference type="Pfam" id="PF00719">
    <property type="entry name" value="Pyrophosphatase"/>
    <property type="match status" value="1"/>
</dbReference>
<dbReference type="AlphaFoldDB" id="A0A3D1JEE7"/>
<dbReference type="InterPro" id="IPR036649">
    <property type="entry name" value="Pyrophosphatase_sf"/>
</dbReference>
<dbReference type="EC" id="3.6.1.1" evidence="2"/>
<dbReference type="EMBL" id="DPBP01000013">
    <property type="protein sequence ID" value="HCE16804.1"/>
    <property type="molecule type" value="Genomic_DNA"/>
</dbReference>
<accession>A0A3D1JEE7</accession>
<dbReference type="GO" id="GO:0005737">
    <property type="term" value="C:cytoplasm"/>
    <property type="evidence" value="ECO:0007669"/>
    <property type="project" value="InterPro"/>
</dbReference>
<name>A0A3D1JEE7_9CHLR</name>
<dbReference type="Gene3D" id="3.90.80.10">
    <property type="entry name" value="Inorganic pyrophosphatase"/>
    <property type="match status" value="1"/>
</dbReference>
<keyword evidence="5" id="KW-0460">Magnesium</keyword>
<protein>
    <recommendedName>
        <fullName evidence="2">inorganic diphosphatase</fullName>
        <ecNumber evidence="2">3.6.1.1</ecNumber>
    </recommendedName>
</protein>
<sequence length="122" mass="13675">MLRTWIGQSVKVVIDRPLGSQHTQHGFTYPVNYGYVPGVPAPDGEDLDAYVLGIDYPLHEFVGVCIAVIHRLDDKDDKLVLAKEGQNFTDEEILTLTAFQEQWFTPVLLRNSSTISAKSVKE</sequence>
<dbReference type="SUPFAM" id="SSF50324">
    <property type="entry name" value="Inorganic pyrophosphatase"/>
    <property type="match status" value="1"/>
</dbReference>
<evidence type="ECO:0000256" key="3">
    <source>
        <dbReference type="ARBA" id="ARBA00022723"/>
    </source>
</evidence>
<evidence type="ECO:0000256" key="4">
    <source>
        <dbReference type="ARBA" id="ARBA00022801"/>
    </source>
</evidence>
<evidence type="ECO:0000256" key="1">
    <source>
        <dbReference type="ARBA" id="ARBA00001946"/>
    </source>
</evidence>
<dbReference type="GO" id="GO:0004427">
    <property type="term" value="F:inorganic diphosphate phosphatase activity"/>
    <property type="evidence" value="ECO:0007669"/>
    <property type="project" value="UniProtKB-EC"/>
</dbReference>
<dbReference type="Proteomes" id="UP000264141">
    <property type="component" value="Unassembled WGS sequence"/>
</dbReference>
<reference evidence="6 7" key="1">
    <citation type="journal article" date="2018" name="Nat. Biotechnol.">
        <title>A standardized bacterial taxonomy based on genome phylogeny substantially revises the tree of life.</title>
        <authorList>
            <person name="Parks D.H."/>
            <person name="Chuvochina M."/>
            <person name="Waite D.W."/>
            <person name="Rinke C."/>
            <person name="Skarshewski A."/>
            <person name="Chaumeil P.A."/>
            <person name="Hugenholtz P."/>
        </authorList>
    </citation>
    <scope>NUCLEOTIDE SEQUENCE [LARGE SCALE GENOMIC DNA]</scope>
    <source>
        <strain evidence="6">UBA8781</strain>
    </source>
</reference>
<organism evidence="6 7">
    <name type="scientific">Anaerolinea thermolimosa</name>
    <dbReference type="NCBI Taxonomy" id="229919"/>
    <lineage>
        <taxon>Bacteria</taxon>
        <taxon>Bacillati</taxon>
        <taxon>Chloroflexota</taxon>
        <taxon>Anaerolineae</taxon>
        <taxon>Anaerolineales</taxon>
        <taxon>Anaerolineaceae</taxon>
        <taxon>Anaerolinea</taxon>
    </lineage>
</organism>
<dbReference type="GO" id="GO:0000287">
    <property type="term" value="F:magnesium ion binding"/>
    <property type="evidence" value="ECO:0007669"/>
    <property type="project" value="InterPro"/>
</dbReference>
<evidence type="ECO:0000313" key="7">
    <source>
        <dbReference type="Proteomes" id="UP000264141"/>
    </source>
</evidence>
<dbReference type="STRING" id="229919.GCA_001050195_00406"/>
<comment type="caution">
    <text evidence="6">The sequence shown here is derived from an EMBL/GenBank/DDBJ whole genome shotgun (WGS) entry which is preliminary data.</text>
</comment>
<proteinExistence type="predicted"/>